<dbReference type="EMBL" id="SWJQ01000260">
    <property type="protein sequence ID" value="TRZ17546.1"/>
    <property type="molecule type" value="Genomic_DNA"/>
</dbReference>
<comment type="caution">
    <text evidence="1">The sequence shown here is derived from an EMBL/GenBank/DDBJ whole genome shotgun (WGS) entry which is preliminary data.</text>
</comment>
<proteinExistence type="predicted"/>
<dbReference type="Proteomes" id="UP000796761">
    <property type="component" value="Unassembled WGS sequence"/>
</dbReference>
<protein>
    <submittedName>
        <fullName evidence="1">Uncharacterized protein</fullName>
    </submittedName>
</protein>
<keyword evidence="2" id="KW-1185">Reference proteome</keyword>
<evidence type="ECO:0000313" key="1">
    <source>
        <dbReference type="EMBL" id="TRZ17546.1"/>
    </source>
</evidence>
<evidence type="ECO:0000313" key="2">
    <source>
        <dbReference type="Proteomes" id="UP000796761"/>
    </source>
</evidence>
<accession>A0A8K1GGJ9</accession>
<reference evidence="1" key="1">
    <citation type="submission" date="2019-04" db="EMBL/GenBank/DDBJ databases">
        <title>Genome assembly of Zosterops borbonicus 15179.</title>
        <authorList>
            <person name="Leroy T."/>
            <person name="Anselmetti Y."/>
            <person name="Tilak M.-K."/>
            <person name="Nabholz B."/>
        </authorList>
    </citation>
    <scope>NUCLEOTIDE SEQUENCE</scope>
    <source>
        <strain evidence="1">HGM_15179</strain>
        <tissue evidence="1">Muscle</tissue>
    </source>
</reference>
<sequence length="304" mass="33335">MSKSNTAVPCGPVVRTLSPSPDEQHAIERLHQLINHYQVNTEPRNLSALEEDLLLLQGVPLAVWWPNVGILLSVPNLTETSMWQLKLSTEGTAQEKVTGSFRNLKESGYQFSLCTHTMFCKTFKDQAERGATQTLQKLQLSYGSALTPSPLPETVLALLFTSTDHLLLGLLLVSGYTYAGQESKEQSGIPEENFLGLNNTRSAFLAAFTTSGSVHWVLRPSSLWDDRIQSKATISGEDQSDQLLRFLCHGHAVALTTSEEECVHTATSQGFFPHAHLPSLLDESLLLCNTSAKFPPDNGAEDLG</sequence>
<dbReference type="AlphaFoldDB" id="A0A8K1GGJ9"/>
<gene>
    <name evidence="1" type="ORF">HGM15179_009541</name>
</gene>
<organism evidence="1 2">
    <name type="scientific">Zosterops borbonicus</name>
    <dbReference type="NCBI Taxonomy" id="364589"/>
    <lineage>
        <taxon>Eukaryota</taxon>
        <taxon>Metazoa</taxon>
        <taxon>Chordata</taxon>
        <taxon>Craniata</taxon>
        <taxon>Vertebrata</taxon>
        <taxon>Euteleostomi</taxon>
        <taxon>Archelosauria</taxon>
        <taxon>Archosauria</taxon>
        <taxon>Dinosauria</taxon>
        <taxon>Saurischia</taxon>
        <taxon>Theropoda</taxon>
        <taxon>Coelurosauria</taxon>
        <taxon>Aves</taxon>
        <taxon>Neognathae</taxon>
        <taxon>Neoaves</taxon>
        <taxon>Telluraves</taxon>
        <taxon>Australaves</taxon>
        <taxon>Passeriformes</taxon>
        <taxon>Sylvioidea</taxon>
        <taxon>Zosteropidae</taxon>
        <taxon>Zosterops</taxon>
    </lineage>
</organism>
<name>A0A8K1GGJ9_9PASS</name>